<keyword evidence="6" id="KW-0732">Signal</keyword>
<evidence type="ECO:0000313" key="8">
    <source>
        <dbReference type="EMBL" id="QDU83934.1"/>
    </source>
</evidence>
<reference evidence="8 9" key="1">
    <citation type="submission" date="2019-02" db="EMBL/GenBank/DDBJ databases">
        <title>Deep-cultivation of Planctomycetes and their phenomic and genomic characterization uncovers novel biology.</title>
        <authorList>
            <person name="Wiegand S."/>
            <person name="Jogler M."/>
            <person name="Boedeker C."/>
            <person name="Pinto D."/>
            <person name="Vollmers J."/>
            <person name="Rivas-Marin E."/>
            <person name="Kohn T."/>
            <person name="Peeters S.H."/>
            <person name="Heuer A."/>
            <person name="Rast P."/>
            <person name="Oberbeckmann S."/>
            <person name="Bunk B."/>
            <person name="Jeske O."/>
            <person name="Meyerdierks A."/>
            <person name="Storesund J.E."/>
            <person name="Kallscheuer N."/>
            <person name="Luecker S."/>
            <person name="Lage O.M."/>
            <person name="Pohl T."/>
            <person name="Merkel B.J."/>
            <person name="Hornburger P."/>
            <person name="Mueller R.-W."/>
            <person name="Bruemmer F."/>
            <person name="Labrenz M."/>
            <person name="Spormann A.M."/>
            <person name="Op den Camp H."/>
            <person name="Overmann J."/>
            <person name="Amann R."/>
            <person name="Jetten M.S.M."/>
            <person name="Mascher T."/>
            <person name="Medema M.H."/>
            <person name="Devos D.P."/>
            <person name="Kaster A.-K."/>
            <person name="Ovreas L."/>
            <person name="Rohde M."/>
            <person name="Galperin M.Y."/>
            <person name="Jogler C."/>
        </authorList>
    </citation>
    <scope>NUCLEOTIDE SEQUENCE [LARGE SCALE GENOMIC DNA]</scope>
    <source>
        <strain evidence="8 9">Pla163</strain>
    </source>
</reference>
<dbReference type="RefSeq" id="WP_145184548.1">
    <property type="nucleotide sequence ID" value="NZ_CP036290.1"/>
</dbReference>
<dbReference type="PROSITE" id="PS51892">
    <property type="entry name" value="SUBTILASE"/>
    <property type="match status" value="1"/>
</dbReference>
<dbReference type="Pfam" id="PF00082">
    <property type="entry name" value="Peptidase_S8"/>
    <property type="match status" value="1"/>
</dbReference>
<dbReference type="InterPro" id="IPR050131">
    <property type="entry name" value="Peptidase_S8_subtilisin-like"/>
</dbReference>
<gene>
    <name evidence="8" type="primary">isp</name>
    <name evidence="8" type="ORF">Pla163_10350</name>
</gene>
<comment type="similarity">
    <text evidence="1 5">Belongs to the peptidase S8 family.</text>
</comment>
<dbReference type="GO" id="GO:0006508">
    <property type="term" value="P:proteolysis"/>
    <property type="evidence" value="ECO:0007669"/>
    <property type="project" value="UniProtKB-KW"/>
</dbReference>
<dbReference type="Proteomes" id="UP000319342">
    <property type="component" value="Chromosome"/>
</dbReference>
<feature type="chain" id="PRO_5021877706" evidence="6">
    <location>
        <begin position="23"/>
        <end position="665"/>
    </location>
</feature>
<sequence length="665" mass="67826" precursor="true">MPPLVPIRALLLAACLAPALWADERSFDPRAHAGDRIAIKVREDAPVERALDGTVATLRGWSIAREHSVPPAQLDAWRARGEERLGRALPDLGRHLIATLPEGLDPTAALELVRALPWVEYATPSPLPVRPPTASAPTLLNAPDFFPIQLYPNAAPQGFGVAAAWSVPGATGVDVRLCDVEFSWNATHTDLPNVQLVGPQPNDPFNDTNHGTAVLGIVGAQANAFGTIGITPTAELYFAAANTGAGAGTYSPGAAITRAMTVLRPGDILLIEQQIFGPDPGLGSGCGPGDPISNLPGVLPIEWHQPWYDAIQLAVANGIVVVEAAGNGQTNLDDPALQIGHAPFALQNDSGAIMVGAGHGPNSTDVAGSRPCFSNYGATVDLQAWGGQVVTTGFGGLYATGGADHFYTSTFSGTSSASALIAGLCAAVQGAARATSGAPLEPSQVLEVLATRALPQTSGAFPASQNVGPRPDLGAALLPDLDGNGVPDAIDIVRGAVDDCDGDGVPDAAQVALGLGTDLDGDGVLDVCAPPPLYADLFELSVASGGVQQLALDAPLDRAGRLYVVLGSASGSSPATVDPLSGLSIPLVLDVYTSFLVQNLGGGIVGPFYGVLDGAGDASVSFTVPQATDPTFAGLELHHAFITIDAFGTGLIDFASNAVPIALVP</sequence>
<dbReference type="EMBL" id="CP036290">
    <property type="protein sequence ID" value="QDU83934.1"/>
    <property type="molecule type" value="Genomic_DNA"/>
</dbReference>
<evidence type="ECO:0000256" key="3">
    <source>
        <dbReference type="ARBA" id="ARBA00022801"/>
    </source>
</evidence>
<evidence type="ECO:0000256" key="6">
    <source>
        <dbReference type="SAM" id="SignalP"/>
    </source>
</evidence>
<dbReference type="OrthoDB" id="9798386at2"/>
<evidence type="ECO:0000259" key="7">
    <source>
        <dbReference type="Pfam" id="PF00082"/>
    </source>
</evidence>
<dbReference type="GO" id="GO:0004252">
    <property type="term" value="F:serine-type endopeptidase activity"/>
    <property type="evidence" value="ECO:0007669"/>
    <property type="project" value="InterPro"/>
</dbReference>
<keyword evidence="3 8" id="KW-0378">Hydrolase</keyword>
<name>A0A518CXI9_9BACT</name>
<dbReference type="InterPro" id="IPR036852">
    <property type="entry name" value="Peptidase_S8/S53_dom_sf"/>
</dbReference>
<organism evidence="8 9">
    <name type="scientific">Rohdeia mirabilis</name>
    <dbReference type="NCBI Taxonomy" id="2528008"/>
    <lineage>
        <taxon>Bacteria</taxon>
        <taxon>Pseudomonadati</taxon>
        <taxon>Planctomycetota</taxon>
        <taxon>Planctomycetia</taxon>
        <taxon>Planctomycetia incertae sedis</taxon>
        <taxon>Rohdeia</taxon>
    </lineage>
</organism>
<dbReference type="PANTHER" id="PTHR43806:SF11">
    <property type="entry name" value="CEREVISIN-RELATED"/>
    <property type="match status" value="1"/>
</dbReference>
<evidence type="ECO:0000313" key="9">
    <source>
        <dbReference type="Proteomes" id="UP000319342"/>
    </source>
</evidence>
<evidence type="ECO:0000256" key="5">
    <source>
        <dbReference type="PROSITE-ProRule" id="PRU01240"/>
    </source>
</evidence>
<evidence type="ECO:0000256" key="1">
    <source>
        <dbReference type="ARBA" id="ARBA00011073"/>
    </source>
</evidence>
<dbReference type="SUPFAM" id="SSF52743">
    <property type="entry name" value="Subtilisin-like"/>
    <property type="match status" value="1"/>
</dbReference>
<evidence type="ECO:0000256" key="2">
    <source>
        <dbReference type="ARBA" id="ARBA00022670"/>
    </source>
</evidence>
<dbReference type="PANTHER" id="PTHR43806">
    <property type="entry name" value="PEPTIDASE S8"/>
    <property type="match status" value="1"/>
</dbReference>
<dbReference type="EC" id="3.4.21.-" evidence="8"/>
<proteinExistence type="inferred from homology"/>
<keyword evidence="9" id="KW-1185">Reference proteome</keyword>
<keyword evidence="4" id="KW-0720">Serine protease</keyword>
<dbReference type="InterPro" id="IPR000209">
    <property type="entry name" value="Peptidase_S8/S53_dom"/>
</dbReference>
<evidence type="ECO:0000256" key="4">
    <source>
        <dbReference type="ARBA" id="ARBA00022825"/>
    </source>
</evidence>
<keyword evidence="2 8" id="KW-0645">Protease</keyword>
<accession>A0A518CXI9</accession>
<protein>
    <submittedName>
        <fullName evidence="8">Intracellular serine protease</fullName>
        <ecNumber evidence="8">3.4.21.-</ecNumber>
    </submittedName>
</protein>
<comment type="caution">
    <text evidence="5">Lacks conserved residue(s) required for the propagation of feature annotation.</text>
</comment>
<feature type="signal peptide" evidence="6">
    <location>
        <begin position="1"/>
        <end position="22"/>
    </location>
</feature>
<dbReference type="AlphaFoldDB" id="A0A518CXI9"/>
<dbReference type="Gene3D" id="3.40.50.200">
    <property type="entry name" value="Peptidase S8/S53 domain"/>
    <property type="match status" value="1"/>
</dbReference>
<feature type="domain" description="Peptidase S8/S53" evidence="7">
    <location>
        <begin position="200"/>
        <end position="457"/>
    </location>
</feature>